<feature type="region of interest" description="Disordered" evidence="3">
    <location>
        <begin position="161"/>
        <end position="202"/>
    </location>
</feature>
<proteinExistence type="inferred from homology"/>
<name>A0A0C3SES3_PHLG1</name>
<protein>
    <recommendedName>
        <fullName evidence="6">Oxysterol-binding protein</fullName>
    </recommendedName>
</protein>
<dbReference type="PANTHER" id="PTHR10972:SF212">
    <property type="entry name" value="OXYSTEROL-BINDING PROTEIN-LIKE PROTEIN 1"/>
    <property type="match status" value="1"/>
</dbReference>
<dbReference type="Proteomes" id="UP000053257">
    <property type="component" value="Unassembled WGS sequence"/>
</dbReference>
<dbReference type="InterPro" id="IPR037239">
    <property type="entry name" value="OSBP_sf"/>
</dbReference>
<dbReference type="Gene3D" id="2.40.160.120">
    <property type="match status" value="1"/>
</dbReference>
<dbReference type="PANTHER" id="PTHR10972">
    <property type="entry name" value="OXYSTEROL-BINDING PROTEIN-RELATED"/>
    <property type="match status" value="1"/>
</dbReference>
<dbReference type="Gene3D" id="3.30.70.3490">
    <property type="match status" value="1"/>
</dbReference>
<dbReference type="STRING" id="745531.A0A0C3SES3"/>
<dbReference type="PROSITE" id="PS01013">
    <property type="entry name" value="OSBP"/>
    <property type="match status" value="1"/>
</dbReference>
<dbReference type="SUPFAM" id="SSF144000">
    <property type="entry name" value="Oxysterol-binding protein-like"/>
    <property type="match status" value="1"/>
</dbReference>
<evidence type="ECO:0000313" key="5">
    <source>
        <dbReference type="Proteomes" id="UP000053257"/>
    </source>
</evidence>
<evidence type="ECO:0008006" key="6">
    <source>
        <dbReference type="Google" id="ProtNLM"/>
    </source>
</evidence>
<dbReference type="EMBL" id="KN840451">
    <property type="protein sequence ID" value="KIP10835.1"/>
    <property type="molecule type" value="Genomic_DNA"/>
</dbReference>
<dbReference type="GO" id="GO:0032934">
    <property type="term" value="F:sterol binding"/>
    <property type="evidence" value="ECO:0007669"/>
    <property type="project" value="TreeGrafter"/>
</dbReference>
<dbReference type="OrthoDB" id="48057at2759"/>
<dbReference type="InterPro" id="IPR018494">
    <property type="entry name" value="Oxysterol-bd_CS"/>
</dbReference>
<evidence type="ECO:0000256" key="1">
    <source>
        <dbReference type="ARBA" id="ARBA00008842"/>
    </source>
</evidence>
<dbReference type="GO" id="GO:0016020">
    <property type="term" value="C:membrane"/>
    <property type="evidence" value="ECO:0007669"/>
    <property type="project" value="TreeGrafter"/>
</dbReference>
<dbReference type="HOGENOM" id="CLU_029722_0_0_1"/>
<feature type="region of interest" description="Disordered" evidence="3">
    <location>
        <begin position="1"/>
        <end position="23"/>
    </location>
</feature>
<evidence type="ECO:0000256" key="2">
    <source>
        <dbReference type="RuleBase" id="RU003844"/>
    </source>
</evidence>
<dbReference type="AlphaFoldDB" id="A0A0C3SES3"/>
<accession>A0A0C3SES3</accession>
<dbReference type="Pfam" id="PF01237">
    <property type="entry name" value="Oxysterol_BP"/>
    <property type="match status" value="2"/>
</dbReference>
<feature type="compositionally biased region" description="Low complexity" evidence="3">
    <location>
        <begin position="175"/>
        <end position="202"/>
    </location>
</feature>
<dbReference type="GO" id="GO:0005829">
    <property type="term" value="C:cytosol"/>
    <property type="evidence" value="ECO:0007669"/>
    <property type="project" value="TreeGrafter"/>
</dbReference>
<keyword evidence="5" id="KW-1185">Reference proteome</keyword>
<evidence type="ECO:0000313" key="4">
    <source>
        <dbReference type="EMBL" id="KIP10835.1"/>
    </source>
</evidence>
<comment type="similarity">
    <text evidence="1 2">Belongs to the OSBP family.</text>
</comment>
<feature type="compositionally biased region" description="Acidic residues" evidence="3">
    <location>
        <begin position="1"/>
        <end position="10"/>
    </location>
</feature>
<evidence type="ECO:0000256" key="3">
    <source>
        <dbReference type="SAM" id="MobiDB-lite"/>
    </source>
</evidence>
<organism evidence="4 5">
    <name type="scientific">Phlebiopsis gigantea (strain 11061_1 CR5-6)</name>
    <name type="common">White-rot fungus</name>
    <name type="synonym">Peniophora gigantea</name>
    <dbReference type="NCBI Taxonomy" id="745531"/>
    <lineage>
        <taxon>Eukaryota</taxon>
        <taxon>Fungi</taxon>
        <taxon>Dikarya</taxon>
        <taxon>Basidiomycota</taxon>
        <taxon>Agaricomycotina</taxon>
        <taxon>Agaricomycetes</taxon>
        <taxon>Polyporales</taxon>
        <taxon>Phanerochaetaceae</taxon>
        <taxon>Phlebiopsis</taxon>
    </lineage>
</organism>
<dbReference type="InterPro" id="IPR000648">
    <property type="entry name" value="Oxysterol-bd"/>
</dbReference>
<gene>
    <name evidence="4" type="ORF">PHLGIDRAFT_125333</name>
</gene>
<reference evidence="4 5" key="1">
    <citation type="journal article" date="2014" name="PLoS Genet.">
        <title>Analysis of the Phlebiopsis gigantea genome, transcriptome and secretome provides insight into its pioneer colonization strategies of wood.</title>
        <authorList>
            <person name="Hori C."/>
            <person name="Ishida T."/>
            <person name="Igarashi K."/>
            <person name="Samejima M."/>
            <person name="Suzuki H."/>
            <person name="Master E."/>
            <person name="Ferreira P."/>
            <person name="Ruiz-Duenas F.J."/>
            <person name="Held B."/>
            <person name="Canessa P."/>
            <person name="Larrondo L.F."/>
            <person name="Schmoll M."/>
            <person name="Druzhinina I.S."/>
            <person name="Kubicek C.P."/>
            <person name="Gaskell J.A."/>
            <person name="Kersten P."/>
            <person name="St John F."/>
            <person name="Glasner J."/>
            <person name="Sabat G."/>
            <person name="Splinter BonDurant S."/>
            <person name="Syed K."/>
            <person name="Yadav J."/>
            <person name="Mgbeahuruike A.C."/>
            <person name="Kovalchuk A."/>
            <person name="Asiegbu F.O."/>
            <person name="Lackner G."/>
            <person name="Hoffmeister D."/>
            <person name="Rencoret J."/>
            <person name="Gutierrez A."/>
            <person name="Sun H."/>
            <person name="Lindquist E."/>
            <person name="Barry K."/>
            <person name="Riley R."/>
            <person name="Grigoriev I.V."/>
            <person name="Henrissat B."/>
            <person name="Kues U."/>
            <person name="Berka R.M."/>
            <person name="Martinez A.T."/>
            <person name="Covert S.F."/>
            <person name="Blanchette R.A."/>
            <person name="Cullen D."/>
        </authorList>
    </citation>
    <scope>NUCLEOTIDE SEQUENCE [LARGE SCALE GENOMIC DNA]</scope>
    <source>
        <strain evidence="4 5">11061_1 CR5-6</strain>
    </source>
</reference>
<sequence length="598" mass="65681">MPTVQDEIDTSEPPVSVPDTGDTGESGKIKMIVSLVKKCFGVKDIASMRLSLPASLLEPIPNLEYWHYLDRPDLFAAVNDSEDPFERMIAVLRFTFSKDLKFIHGKVCKPYNSVLGEHFRAHWDVMPVTYPEANRLRPPVQHLYLAPAAAESVYSTMEGSSIKSGVSEASRKSIGARSSGATSRASGSGTTRTGTPTPSTPATSAIEEQLDAELAHLTLDSNSPSTAQLDDEKLKGLPGNASVSSVQLIEADSPTSSPVVASAGPRRVRTSYLTEQISHHPPVSAYYASCPSRQVAMCGIDQISAKVSGTTVRVAPGSCNKGIFLFLENRTGAGGERERYHINHPPAHVNGILRGSFYITVSESTIITCTGGNGWTIPGGRYKGTTVGLRAVIDFKEESWIGKPHFAIEGVVHTYDLTDTGNDRDGWQSWTRVKHVPKERVVASITGSWRHLIKYKLNPAFFPPPSQSSTPRSPVSPTSSSLSLPLDEWVSLLDLSTLYPIPKLVRDLSKQQEKESRLMWQIVTEKLLSKEYSEANKAKHAIEQRQREEEAARKLRGEKYVPKYFVWDEDTGIPVLTDAGVNALEEEMKEEAVHPIEQ</sequence>